<dbReference type="GeneID" id="27724848"/>
<dbReference type="VEuPathDB" id="FungiDB:SAPIO_CDS5776"/>
<feature type="domain" description="Pre-rRNA-processing protein RIX1 N-terminal" evidence="6">
    <location>
        <begin position="6"/>
        <end position="206"/>
    </location>
</feature>
<feature type="region of interest" description="Disordered" evidence="5">
    <location>
        <begin position="588"/>
        <end position="617"/>
    </location>
</feature>
<accession>A0A084G5D6</accession>
<evidence type="ECO:0000313" key="8">
    <source>
        <dbReference type="Proteomes" id="UP000028545"/>
    </source>
</evidence>
<dbReference type="Gene3D" id="1.25.10.10">
    <property type="entry name" value="Leucine-rich Repeat Variant"/>
    <property type="match status" value="1"/>
</dbReference>
<evidence type="ECO:0000256" key="1">
    <source>
        <dbReference type="ARBA" id="ARBA00004123"/>
    </source>
</evidence>
<dbReference type="GO" id="GO:0006364">
    <property type="term" value="P:rRNA processing"/>
    <property type="evidence" value="ECO:0007669"/>
    <property type="project" value="TreeGrafter"/>
</dbReference>
<evidence type="ECO:0000256" key="5">
    <source>
        <dbReference type="SAM" id="MobiDB-lite"/>
    </source>
</evidence>
<dbReference type="InterPro" id="IPR012583">
    <property type="entry name" value="RIX1_N"/>
</dbReference>
<evidence type="ECO:0000259" key="6">
    <source>
        <dbReference type="Pfam" id="PF08167"/>
    </source>
</evidence>
<dbReference type="OrthoDB" id="20900at2759"/>
<feature type="region of interest" description="Disordered" evidence="5">
    <location>
        <begin position="654"/>
        <end position="741"/>
    </location>
</feature>
<dbReference type="PANTHER" id="PTHR34105:SF1">
    <property type="entry name" value="PROLINE-, GLUTAMIC ACID- AND LEUCINE-RICH PROTEIN 1"/>
    <property type="match status" value="1"/>
</dbReference>
<protein>
    <recommendedName>
        <fullName evidence="3">Pre-rRNA-processing protein RIX1</fullName>
    </recommendedName>
</protein>
<dbReference type="AlphaFoldDB" id="A0A084G5D6"/>
<evidence type="ECO:0000256" key="2">
    <source>
        <dbReference type="ARBA" id="ARBA00010511"/>
    </source>
</evidence>
<evidence type="ECO:0000256" key="4">
    <source>
        <dbReference type="ARBA" id="ARBA00023242"/>
    </source>
</evidence>
<dbReference type="Proteomes" id="UP000028545">
    <property type="component" value="Unassembled WGS sequence"/>
</dbReference>
<dbReference type="Pfam" id="PF08167">
    <property type="entry name" value="RIX1"/>
    <property type="match status" value="1"/>
</dbReference>
<gene>
    <name evidence="7" type="ORF">SAPIO_CDS5776</name>
</gene>
<comment type="caution">
    <text evidence="7">The sequence shown here is derived from an EMBL/GenBank/DDBJ whole genome shotgun (WGS) entry which is preliminary data.</text>
</comment>
<dbReference type="OMA" id="GGWEILR"/>
<dbReference type="KEGG" id="sapo:SAPIO_CDS5776"/>
<dbReference type="RefSeq" id="XP_016642347.1">
    <property type="nucleotide sequence ID" value="XM_016788031.1"/>
</dbReference>
<dbReference type="PANTHER" id="PTHR34105">
    <property type="entry name" value="PROLINE-, GLUTAMIC ACID- AND LEUCINE-RICH PROTEIN 1"/>
    <property type="match status" value="1"/>
</dbReference>
<keyword evidence="4" id="KW-0539">Nucleus</keyword>
<dbReference type="GO" id="GO:0005634">
    <property type="term" value="C:nucleus"/>
    <property type="evidence" value="ECO:0007669"/>
    <property type="project" value="UniProtKB-SubCell"/>
</dbReference>
<dbReference type="InterPro" id="IPR011989">
    <property type="entry name" value="ARM-like"/>
</dbReference>
<dbReference type="HOGENOM" id="CLU_016392_0_0_1"/>
<evidence type="ECO:0000256" key="3">
    <source>
        <dbReference type="ARBA" id="ARBA00021502"/>
    </source>
</evidence>
<dbReference type="EMBL" id="JOWA01000099">
    <property type="protein sequence ID" value="KEZ42548.1"/>
    <property type="molecule type" value="Genomic_DNA"/>
</dbReference>
<name>A0A084G5D6_PSEDA</name>
<comment type="similarity">
    <text evidence="2">Belongs to the RIX1/PELP1 family.</text>
</comment>
<organism evidence="7 8">
    <name type="scientific">Pseudallescheria apiosperma</name>
    <name type="common">Scedosporium apiospermum</name>
    <dbReference type="NCBI Taxonomy" id="563466"/>
    <lineage>
        <taxon>Eukaryota</taxon>
        <taxon>Fungi</taxon>
        <taxon>Dikarya</taxon>
        <taxon>Ascomycota</taxon>
        <taxon>Pezizomycotina</taxon>
        <taxon>Sordariomycetes</taxon>
        <taxon>Hypocreomycetidae</taxon>
        <taxon>Microascales</taxon>
        <taxon>Microascaceae</taxon>
        <taxon>Scedosporium</taxon>
    </lineage>
</organism>
<keyword evidence="8" id="KW-1185">Reference proteome</keyword>
<dbReference type="SUPFAM" id="SSF48371">
    <property type="entry name" value="ARM repeat"/>
    <property type="match status" value="1"/>
</dbReference>
<dbReference type="InterPro" id="IPR016024">
    <property type="entry name" value="ARM-type_fold"/>
</dbReference>
<comment type="subcellular location">
    <subcellularLocation>
        <location evidence="1">Nucleus</location>
    </subcellularLocation>
</comment>
<feature type="compositionally biased region" description="Acidic residues" evidence="5">
    <location>
        <begin position="715"/>
        <end position="724"/>
    </location>
</feature>
<sequence>MSLPPDLRVLCHQLTSPKISSAHLAQSAQVLTGHVLQCADALSAPQDSKLRDNASEAAVLVHKLKTALKTLLNDRDHRRRFTGVVLVKAVVDVGGWECLRSSEPWKKDPIASKELAVVALARIFTQLHSYQTLVREIATPTIPGFITACLQLLKPSSPDQPLRTPLTVIETILTTLSAIIPLYPTTSRPFVSQIRTAIRPYLVPTLSDARVIPETLQSSSRRLSIALHFTAPKAGGSDEWTALLSGTVKHFHSTADQVFRAVKETWEPPLGYTASKVVFGEEPQGGGDSADILPIWSGVTSGSQRLVGLLRFMAEFILQPTKSQVSIPVGILVDAVCRVAQIARHVPKSQTWEQALETNPAVSREERDELWSAIPLIHVAALELLLTLCLRLRGNFVPVVPEALDYLVRVFKSGISNASIRCSSYRLLAEMLPLCGPTMTKETVSTLDLIIRACCRDLQQEAGYLKPAAQPTAEAKKNGVVMNADLFLSQKTDEASTSSPRLDPPHLSAAENLLTGLLSHLPQHHIRPALRALLDQTAILSHNKDAMMASVLNPFRNKQSKMYPSILPFYSQLFPDDQGLEVLRSNMRTSQPSDSSSFSVFKEAPSEEVSEDQDEDVEMAVEDTVATASSFKMADELEVSPPLVEDTAFKAVPVVDPGPKENPFAPRKPEDIPAATKRKSDDEAEEIKPVKKIHRDISMDEKMDNAPATLAPAAAEDDDSDDESVQLVASFDSDPEMDEAE</sequence>
<feature type="compositionally biased region" description="Low complexity" evidence="5">
    <location>
        <begin position="590"/>
        <end position="599"/>
    </location>
</feature>
<feature type="compositionally biased region" description="Acidic residues" evidence="5">
    <location>
        <begin position="606"/>
        <end position="617"/>
    </location>
</feature>
<proteinExistence type="inferred from homology"/>
<evidence type="ECO:0000313" key="7">
    <source>
        <dbReference type="EMBL" id="KEZ42548.1"/>
    </source>
</evidence>
<feature type="compositionally biased region" description="Basic and acidic residues" evidence="5">
    <location>
        <begin position="678"/>
        <end position="704"/>
    </location>
</feature>
<reference evidence="7 8" key="1">
    <citation type="journal article" date="2014" name="Genome Announc.">
        <title>Draft genome sequence of the pathogenic fungus Scedosporium apiospermum.</title>
        <authorList>
            <person name="Vandeputte P."/>
            <person name="Ghamrawi S."/>
            <person name="Rechenmann M."/>
            <person name="Iltis A."/>
            <person name="Giraud S."/>
            <person name="Fleury M."/>
            <person name="Thornton C."/>
            <person name="Delhaes L."/>
            <person name="Meyer W."/>
            <person name="Papon N."/>
            <person name="Bouchara J.P."/>
        </authorList>
    </citation>
    <scope>NUCLEOTIDE SEQUENCE [LARGE SCALE GENOMIC DNA]</scope>
    <source>
        <strain evidence="7 8">IHEM 14462</strain>
    </source>
</reference>